<protein>
    <submittedName>
        <fullName evidence="3">Uncharacterized protein</fullName>
    </submittedName>
</protein>
<name>A0A832I543_UNCEI</name>
<evidence type="ECO:0000313" key="3">
    <source>
        <dbReference type="EMBL" id="HGZ43976.1"/>
    </source>
</evidence>
<evidence type="ECO:0000256" key="1">
    <source>
        <dbReference type="SAM" id="MobiDB-lite"/>
    </source>
</evidence>
<comment type="caution">
    <text evidence="3">The sequence shown here is derived from an EMBL/GenBank/DDBJ whole genome shotgun (WGS) entry which is preliminary data.</text>
</comment>
<dbReference type="EMBL" id="DSQF01000022">
    <property type="protein sequence ID" value="HGZ43976.1"/>
    <property type="molecule type" value="Genomic_DNA"/>
</dbReference>
<feature type="signal peptide" evidence="2">
    <location>
        <begin position="1"/>
        <end position="31"/>
    </location>
</feature>
<feature type="compositionally biased region" description="Low complexity" evidence="1">
    <location>
        <begin position="42"/>
        <end position="60"/>
    </location>
</feature>
<evidence type="ECO:0000256" key="2">
    <source>
        <dbReference type="SAM" id="SignalP"/>
    </source>
</evidence>
<dbReference type="AlphaFoldDB" id="A0A832I543"/>
<feature type="compositionally biased region" description="Low complexity" evidence="1">
    <location>
        <begin position="67"/>
        <end position="100"/>
    </location>
</feature>
<feature type="chain" id="PRO_5032697153" evidence="2">
    <location>
        <begin position="32"/>
        <end position="130"/>
    </location>
</feature>
<accession>A0A832I543</accession>
<proteinExistence type="predicted"/>
<gene>
    <name evidence="3" type="ORF">ENR23_11255</name>
</gene>
<keyword evidence="2" id="KW-0732">Signal</keyword>
<sequence length="130" mass="12543">MRPRSMSVFPGLARTACAGALLGVLATAAHAAPCRVQDRDPGAGAPRAGAPPAAAARRAFPTPPAAPRAAATVTAAAPSAPGRAAAPAPARALAAPASGEAPKEERGGEARPARPVEAPARAGLLGIGPE</sequence>
<reference evidence="3" key="1">
    <citation type="journal article" date="2020" name="mSystems">
        <title>Genome- and Community-Level Interaction Insights into Carbon Utilization and Element Cycling Functions of Hydrothermarchaeota in Hydrothermal Sediment.</title>
        <authorList>
            <person name="Zhou Z."/>
            <person name="Liu Y."/>
            <person name="Xu W."/>
            <person name="Pan J."/>
            <person name="Luo Z.H."/>
            <person name="Li M."/>
        </authorList>
    </citation>
    <scope>NUCLEOTIDE SEQUENCE [LARGE SCALE GENOMIC DNA]</scope>
    <source>
        <strain evidence="3">SpSt-381</strain>
    </source>
</reference>
<organism evidence="3">
    <name type="scientific">Eiseniibacteriota bacterium</name>
    <dbReference type="NCBI Taxonomy" id="2212470"/>
    <lineage>
        <taxon>Bacteria</taxon>
        <taxon>Candidatus Eiseniibacteriota</taxon>
    </lineage>
</organism>
<feature type="region of interest" description="Disordered" evidence="1">
    <location>
        <begin position="36"/>
        <end position="130"/>
    </location>
</feature>
<feature type="compositionally biased region" description="Basic and acidic residues" evidence="1">
    <location>
        <begin position="101"/>
        <end position="114"/>
    </location>
</feature>